<name>A0A1G8ID24_9MICC</name>
<gene>
    <name evidence="1" type="ORF">SAMN05216555_101205</name>
</gene>
<dbReference type="STRING" id="1045773.SAMN05216555_101205"/>
<dbReference type="Proteomes" id="UP000182130">
    <property type="component" value="Unassembled WGS sequence"/>
</dbReference>
<evidence type="ECO:0000313" key="2">
    <source>
        <dbReference type="Proteomes" id="UP000182130"/>
    </source>
</evidence>
<dbReference type="EMBL" id="FNEI01000001">
    <property type="protein sequence ID" value="SDI16796.1"/>
    <property type="molecule type" value="Genomic_DNA"/>
</dbReference>
<dbReference type="OrthoDB" id="4950500at2"/>
<evidence type="ECO:0000313" key="1">
    <source>
        <dbReference type="EMBL" id="SDI16796.1"/>
    </source>
</evidence>
<keyword evidence="2" id="KW-1185">Reference proteome</keyword>
<dbReference type="AlphaFoldDB" id="A0A1G8ID24"/>
<proteinExistence type="predicted"/>
<sequence>MTTWLTAAGARLTGLVPGDIAAGFVPTRAAQLLLTLLASAGAGADHRARRARRDWLIPAIPFIRKNSAMSTASPESTVLRVSSAGKEPVILSVVGGETVNIRIEVESNCTCQAEPALRAGAYTDSDLGLA</sequence>
<reference evidence="2" key="1">
    <citation type="submission" date="2016-10" db="EMBL/GenBank/DDBJ databases">
        <authorList>
            <person name="Varghese N."/>
            <person name="Submissions S."/>
        </authorList>
    </citation>
    <scope>NUCLEOTIDE SEQUENCE [LARGE SCALE GENOMIC DNA]</scope>
    <source>
        <strain evidence="2">CGMCC 1.10783</strain>
    </source>
</reference>
<dbReference type="RefSeq" id="WP_084110668.1">
    <property type="nucleotide sequence ID" value="NZ_FNEI01000001.1"/>
</dbReference>
<accession>A0A1G8ID24</accession>
<protein>
    <submittedName>
        <fullName evidence="1">Uncharacterized protein</fullName>
    </submittedName>
</protein>
<organism evidence="1 2">
    <name type="scientific">Arthrobacter cupressi</name>
    <dbReference type="NCBI Taxonomy" id="1045773"/>
    <lineage>
        <taxon>Bacteria</taxon>
        <taxon>Bacillati</taxon>
        <taxon>Actinomycetota</taxon>
        <taxon>Actinomycetes</taxon>
        <taxon>Micrococcales</taxon>
        <taxon>Micrococcaceae</taxon>
        <taxon>Arthrobacter</taxon>
    </lineage>
</organism>